<feature type="binding site" evidence="10">
    <location>
        <begin position="326"/>
        <end position="327"/>
    </location>
    <ligand>
        <name>pyridoxal 5'-phosphate</name>
        <dbReference type="ChEBI" id="CHEBI:597326"/>
    </ligand>
</feature>
<evidence type="ECO:0000256" key="2">
    <source>
        <dbReference type="ARBA" id="ARBA00005063"/>
    </source>
</evidence>
<dbReference type="InterPro" id="IPR015424">
    <property type="entry name" value="PyrdxlP-dep_Trfase"/>
</dbReference>
<evidence type="ECO:0000256" key="3">
    <source>
        <dbReference type="ARBA" id="ARBA00022576"/>
    </source>
</evidence>
<dbReference type="NCBIfam" id="TIGR00508">
    <property type="entry name" value="bioA"/>
    <property type="match status" value="1"/>
</dbReference>
<dbReference type="NCBIfam" id="NF004624">
    <property type="entry name" value="PRK05964.1"/>
    <property type="match status" value="1"/>
</dbReference>
<evidence type="ECO:0000256" key="6">
    <source>
        <dbReference type="ARBA" id="ARBA00022756"/>
    </source>
</evidence>
<dbReference type="AlphaFoldDB" id="A0A5Q3Q3C0"/>
<dbReference type="GO" id="GO:0009102">
    <property type="term" value="P:biotin biosynthetic process"/>
    <property type="evidence" value="ECO:0007669"/>
    <property type="project" value="UniProtKB-UniRule"/>
</dbReference>
<evidence type="ECO:0000256" key="4">
    <source>
        <dbReference type="ARBA" id="ARBA00022679"/>
    </source>
</evidence>
<feature type="binding site" evidence="10">
    <location>
        <position position="69"/>
    </location>
    <ligand>
        <name>substrate</name>
    </ligand>
</feature>
<proteinExistence type="inferred from homology"/>
<dbReference type="GO" id="GO:0004015">
    <property type="term" value="F:adenosylmethionine-8-amino-7-oxononanoate transaminase activity"/>
    <property type="evidence" value="ECO:0007669"/>
    <property type="project" value="UniProtKB-UniRule"/>
</dbReference>
<evidence type="ECO:0000256" key="8">
    <source>
        <dbReference type="ARBA" id="ARBA00048449"/>
    </source>
</evidence>
<keyword evidence="7 10" id="KW-0663">Pyridoxal phosphate</keyword>
<dbReference type="Proteomes" id="UP000371041">
    <property type="component" value="Chromosome"/>
</dbReference>
<comment type="catalytic activity">
    <reaction evidence="8 10">
        <text>(8S)-8-amino-7-oxononanoate + S-adenosyl-L-methionine = S-adenosyl-4-methylsulfanyl-2-oxobutanoate + (7R,8S)-7,8-diammoniononanoate</text>
        <dbReference type="Rhea" id="RHEA:16861"/>
        <dbReference type="ChEBI" id="CHEBI:16490"/>
        <dbReference type="ChEBI" id="CHEBI:59789"/>
        <dbReference type="ChEBI" id="CHEBI:149468"/>
        <dbReference type="ChEBI" id="CHEBI:149469"/>
        <dbReference type="EC" id="2.6.1.62"/>
    </reaction>
</comment>
<dbReference type="KEGG" id="sace:GIY23_04140"/>
<dbReference type="InterPro" id="IPR015421">
    <property type="entry name" value="PyrdxlP-dep_Trfase_major"/>
</dbReference>
<feature type="binding site" evidence="10">
    <location>
        <begin position="129"/>
        <end position="130"/>
    </location>
    <ligand>
        <name>pyridoxal 5'-phosphate</name>
        <dbReference type="ChEBI" id="CHEBI:597326"/>
    </ligand>
</feature>
<dbReference type="GO" id="GO:0030170">
    <property type="term" value="F:pyridoxal phosphate binding"/>
    <property type="evidence" value="ECO:0007669"/>
    <property type="project" value="UniProtKB-UniRule"/>
</dbReference>
<dbReference type="InterPro" id="IPR005814">
    <property type="entry name" value="Aminotrans_3"/>
</dbReference>
<feature type="binding site" evidence="10">
    <location>
        <position position="325"/>
    </location>
    <ligand>
        <name>substrate</name>
    </ligand>
</feature>
<keyword evidence="6 10" id="KW-0093">Biotin biosynthesis</keyword>
<dbReference type="InterPro" id="IPR049704">
    <property type="entry name" value="Aminotrans_3_PPA_site"/>
</dbReference>
<keyword evidence="4 10" id="KW-0808">Transferase</keyword>
<dbReference type="EC" id="2.6.1.62" evidence="10"/>
<dbReference type="Gene3D" id="3.90.1150.10">
    <property type="entry name" value="Aspartate Aminotransferase, domain 1"/>
    <property type="match status" value="1"/>
</dbReference>
<evidence type="ECO:0000256" key="9">
    <source>
        <dbReference type="ARBA" id="ARBA00060970"/>
    </source>
</evidence>
<feature type="binding site" evidence="10">
    <location>
        <position position="409"/>
    </location>
    <ligand>
        <name>substrate</name>
    </ligand>
</feature>
<evidence type="ECO:0000256" key="7">
    <source>
        <dbReference type="ARBA" id="ARBA00022898"/>
    </source>
</evidence>
<feature type="modified residue" description="N6-(pyridoxal phosphate)lysine" evidence="10">
    <location>
        <position position="292"/>
    </location>
</feature>
<evidence type="ECO:0000313" key="12">
    <source>
        <dbReference type="Proteomes" id="UP000371041"/>
    </source>
</evidence>
<name>A0A5Q3Q3C0_9PSEU</name>
<dbReference type="InterPro" id="IPR005815">
    <property type="entry name" value="BioA"/>
</dbReference>
<dbReference type="RefSeq" id="WP_154075446.1">
    <property type="nucleotide sequence ID" value="NZ_CP045929.1"/>
</dbReference>
<dbReference type="GO" id="GO:0005737">
    <property type="term" value="C:cytoplasm"/>
    <property type="evidence" value="ECO:0007669"/>
    <property type="project" value="UniProtKB-SubCell"/>
</dbReference>
<organism evidence="11 12">
    <name type="scientific">Allosaccharopolyspora coralli</name>
    <dbReference type="NCBI Taxonomy" id="2665642"/>
    <lineage>
        <taxon>Bacteria</taxon>
        <taxon>Bacillati</taxon>
        <taxon>Actinomycetota</taxon>
        <taxon>Actinomycetes</taxon>
        <taxon>Pseudonocardiales</taxon>
        <taxon>Pseudonocardiaceae</taxon>
        <taxon>Allosaccharopolyspora</taxon>
    </lineage>
</organism>
<sequence length="442" mass="47988">MPDDHPNRAGRRRTPGELLDLDHDHVWHPYGSMPANDRPYLIESASGVRLRLTEPVDGVGELVDGMSSWWAAIHGYAHPVLDEAIRDQLGRMSHVMFGGLTHEPAIDLATRLVEITPQPLRHVFLADSGSVSVEVAVKMSLQYWRSRGRGGKRRMLTWRGGYHGDTWHPMSVCDPEGGMHHLWGESLAEQVFADAPPQGFDTPPEQSYLDHLDAMLSRHAEEIAAVIVEPVVQGAGGMVFHHPGYLRALRELTDVHDVLLIFDEIATGFGRTGELFATDHAGVSPDVLCLGKALTGGYLTMAATLCTARVAEGISDGEVPVLAHGPTFMGNPLASAAGLASVNLLLAQDWKSEVRRIETGLRDGLAEATGLPGVVDVRTLGAIGVVELDHDVDVATATDVAVRNGVWLRPFRRMLYTMPPYVTGDDDLAMIVRAMLAAARDA</sequence>
<keyword evidence="3 10" id="KW-0032">Aminotransferase</keyword>
<dbReference type="Pfam" id="PF00202">
    <property type="entry name" value="Aminotran_3"/>
    <property type="match status" value="1"/>
</dbReference>
<comment type="pathway">
    <text evidence="2 10">Cofactor biosynthesis; biotin biosynthesis; 7,8-diaminononanoate from 8-amino-7-oxononanoate (SAM route): step 1/1.</text>
</comment>
<dbReference type="Gene3D" id="3.40.640.10">
    <property type="entry name" value="Type I PLP-dependent aspartate aminotransferase-like (Major domain)"/>
    <property type="match status" value="1"/>
</dbReference>
<comment type="function">
    <text evidence="10">Catalyzes the transfer of the alpha-amino group from S-adenosyl-L-methionine (SAM) to 7-keto-8-aminopelargonic acid (KAPA) to form 7,8-diaminopelargonic acid (DAPA). It is the only aminotransferase known to utilize SAM as an amino donor.</text>
</comment>
<dbReference type="PANTHER" id="PTHR42684">
    <property type="entry name" value="ADENOSYLMETHIONINE-8-AMINO-7-OXONONANOATE AMINOTRANSFERASE"/>
    <property type="match status" value="1"/>
</dbReference>
<dbReference type="PANTHER" id="PTHR42684:SF17">
    <property type="entry name" value="ADENOSYLMETHIONINE-8-AMINO-7-OXONONANOATE AMINOTRANSFERASE"/>
    <property type="match status" value="1"/>
</dbReference>
<dbReference type="HAMAP" id="MF_00834">
    <property type="entry name" value="BioA"/>
    <property type="match status" value="1"/>
</dbReference>
<protein>
    <recommendedName>
        <fullName evidence="10">Adenosylmethionine-8-amino-7-oxononanoate aminotransferase</fullName>
        <ecNumber evidence="10">2.6.1.62</ecNumber>
    </recommendedName>
    <alternativeName>
        <fullName evidence="10">7,8-diamino-pelargonic acid aminotransferase</fullName>
        <shortName evidence="10">DAPA AT</shortName>
        <shortName evidence="10">DAPA aminotransferase</shortName>
    </alternativeName>
    <alternativeName>
        <fullName evidence="10">7,8-diaminononanoate synthase</fullName>
        <shortName evidence="10">DANS</shortName>
    </alternativeName>
    <alternativeName>
        <fullName evidence="10">Diaminopelargonic acid synthase</fullName>
    </alternativeName>
</protein>
<keyword evidence="12" id="KW-1185">Reference proteome</keyword>
<dbReference type="SUPFAM" id="SSF53383">
    <property type="entry name" value="PLP-dependent transferases"/>
    <property type="match status" value="1"/>
</dbReference>
<comment type="similarity">
    <text evidence="9 10">Belongs to the class-III pyridoxal-phosphate-dependent aminotransferase family. BioA subfamily.</text>
</comment>
<feature type="binding site" evidence="10">
    <location>
        <position position="162"/>
    </location>
    <ligand>
        <name>substrate</name>
    </ligand>
</feature>
<reference evidence="12" key="1">
    <citation type="submission" date="2019-11" db="EMBL/GenBank/DDBJ databases">
        <title>The complete genome sequence of Saccharopolyspora sp. E2A.</title>
        <authorList>
            <person name="Zhang G."/>
        </authorList>
    </citation>
    <scope>NUCLEOTIDE SEQUENCE [LARGE SCALE GENOMIC DNA]</scope>
    <source>
        <strain evidence="12">E2A</strain>
    </source>
</reference>
<dbReference type="UniPathway" id="UPA00078">
    <property type="reaction ID" value="UER00160"/>
</dbReference>
<comment type="subcellular location">
    <subcellularLocation>
        <location evidence="10">Cytoplasm</location>
    </subcellularLocation>
</comment>
<accession>A0A5Q3Q3C0</accession>
<evidence type="ECO:0000313" key="11">
    <source>
        <dbReference type="EMBL" id="QGK68843.1"/>
    </source>
</evidence>
<evidence type="ECO:0000256" key="1">
    <source>
        <dbReference type="ARBA" id="ARBA00001933"/>
    </source>
</evidence>
<dbReference type="FunFam" id="3.40.640.10:FF:000041">
    <property type="entry name" value="Adenosylmethionine-8-amino-7-oxononanoate aminotransferase"/>
    <property type="match status" value="1"/>
</dbReference>
<keyword evidence="10" id="KW-0963">Cytoplasm</keyword>
<dbReference type="InterPro" id="IPR015422">
    <property type="entry name" value="PyrdxlP-dep_Trfase_small"/>
</dbReference>
<gene>
    <name evidence="10" type="primary">bioA</name>
    <name evidence="11" type="ORF">GIY23_04140</name>
</gene>
<evidence type="ECO:0000256" key="10">
    <source>
        <dbReference type="HAMAP-Rule" id="MF_00834"/>
    </source>
</evidence>
<dbReference type="EMBL" id="CP045929">
    <property type="protein sequence ID" value="QGK68843.1"/>
    <property type="molecule type" value="Genomic_DNA"/>
</dbReference>
<dbReference type="CDD" id="cd00610">
    <property type="entry name" value="OAT_like"/>
    <property type="match status" value="1"/>
</dbReference>
<feature type="binding site" evidence="10">
    <location>
        <position position="263"/>
    </location>
    <ligand>
        <name>pyridoxal 5'-phosphate</name>
        <dbReference type="ChEBI" id="CHEBI:597326"/>
    </ligand>
</feature>
<comment type="cofactor">
    <cofactor evidence="1 10">
        <name>pyridoxal 5'-phosphate</name>
        <dbReference type="ChEBI" id="CHEBI:597326"/>
    </cofactor>
</comment>
<comment type="subunit">
    <text evidence="10">Homodimer.</text>
</comment>
<keyword evidence="5 10" id="KW-0949">S-adenosyl-L-methionine</keyword>
<evidence type="ECO:0000256" key="5">
    <source>
        <dbReference type="ARBA" id="ARBA00022691"/>
    </source>
</evidence>
<feature type="site" description="Participates in the substrate recognition with KAPA and in a stacking interaction with the adenine ring of SAM" evidence="10">
    <location>
        <position position="30"/>
    </location>
</feature>
<dbReference type="PROSITE" id="PS00600">
    <property type="entry name" value="AA_TRANSFER_CLASS_3"/>
    <property type="match status" value="1"/>
</dbReference>
<feature type="binding site" evidence="10">
    <location>
        <position position="292"/>
    </location>
    <ligand>
        <name>substrate</name>
    </ligand>
</feature>